<dbReference type="EMBL" id="JAWDJX010000038">
    <property type="protein sequence ID" value="KAK3049609.1"/>
    <property type="molecule type" value="Genomic_DNA"/>
</dbReference>
<reference evidence="1" key="1">
    <citation type="submission" date="2023-04" db="EMBL/GenBank/DDBJ databases">
        <title>Black Yeasts Isolated from many extreme environments.</title>
        <authorList>
            <person name="Coleine C."/>
            <person name="Stajich J.E."/>
            <person name="Selbmann L."/>
        </authorList>
    </citation>
    <scope>NUCLEOTIDE SEQUENCE</scope>
    <source>
        <strain evidence="1">CCFEE 5312</strain>
    </source>
</reference>
<keyword evidence="2" id="KW-1185">Reference proteome</keyword>
<gene>
    <name evidence="1" type="ORF">LTR09_009030</name>
</gene>
<proteinExistence type="predicted"/>
<comment type="caution">
    <text evidence="1">The sequence shown here is derived from an EMBL/GenBank/DDBJ whole genome shotgun (WGS) entry which is preliminary data.</text>
</comment>
<dbReference type="AlphaFoldDB" id="A0AAJ0G6D8"/>
<evidence type="ECO:0000313" key="2">
    <source>
        <dbReference type="Proteomes" id="UP001271007"/>
    </source>
</evidence>
<organism evidence="1 2">
    <name type="scientific">Extremus antarcticus</name>
    <dbReference type="NCBI Taxonomy" id="702011"/>
    <lineage>
        <taxon>Eukaryota</taxon>
        <taxon>Fungi</taxon>
        <taxon>Dikarya</taxon>
        <taxon>Ascomycota</taxon>
        <taxon>Pezizomycotina</taxon>
        <taxon>Dothideomycetes</taxon>
        <taxon>Dothideomycetidae</taxon>
        <taxon>Mycosphaerellales</taxon>
        <taxon>Extremaceae</taxon>
        <taxon>Extremus</taxon>
    </lineage>
</organism>
<protein>
    <submittedName>
        <fullName evidence="1">Uncharacterized protein</fullName>
    </submittedName>
</protein>
<dbReference type="Proteomes" id="UP001271007">
    <property type="component" value="Unassembled WGS sequence"/>
</dbReference>
<sequence length="230" mass="26103">MFAKDMCRRIGLEWRCGCKWRSWEKCPVALDGGPVGERCTDFKQRKGASSPSQLKSFDRAWWSVLGYYKLKWCCSAACCQKNLTDYYANAIAAFQEESQARSRFDEHASAIRTADLYAAQSRAGPAKELYHNNYRLHLVDGCVECFRGGLSRSGAMCEDMGETPKEDFVPTFDPELFPTQTAASFDFSKSPAAWYTAKHGKDVPFDLDATWRSSYEQYVAIKEHINEQGD</sequence>
<evidence type="ECO:0000313" key="1">
    <source>
        <dbReference type="EMBL" id="KAK3049609.1"/>
    </source>
</evidence>
<accession>A0AAJ0G6D8</accession>
<name>A0AAJ0G6D8_9PEZI</name>